<keyword evidence="2" id="KW-1185">Reference proteome</keyword>
<protein>
    <submittedName>
        <fullName evidence="1">Uncharacterized protein</fullName>
    </submittedName>
</protein>
<evidence type="ECO:0000313" key="2">
    <source>
        <dbReference type="Proteomes" id="UP001055879"/>
    </source>
</evidence>
<proteinExistence type="predicted"/>
<accession>A0ACB9DMY3</accession>
<reference evidence="1 2" key="2">
    <citation type="journal article" date="2022" name="Mol. Ecol. Resour.">
        <title>The genomes of chicory, endive, great burdock and yacon provide insights into Asteraceae paleo-polyploidization history and plant inulin production.</title>
        <authorList>
            <person name="Fan W."/>
            <person name="Wang S."/>
            <person name="Wang H."/>
            <person name="Wang A."/>
            <person name="Jiang F."/>
            <person name="Liu H."/>
            <person name="Zhao H."/>
            <person name="Xu D."/>
            <person name="Zhang Y."/>
        </authorList>
    </citation>
    <scope>NUCLEOTIDE SEQUENCE [LARGE SCALE GENOMIC DNA]</scope>
    <source>
        <strain evidence="2">cv. Niubang</strain>
    </source>
</reference>
<organism evidence="1 2">
    <name type="scientific">Arctium lappa</name>
    <name type="common">Greater burdock</name>
    <name type="synonym">Lappa major</name>
    <dbReference type="NCBI Taxonomy" id="4217"/>
    <lineage>
        <taxon>Eukaryota</taxon>
        <taxon>Viridiplantae</taxon>
        <taxon>Streptophyta</taxon>
        <taxon>Embryophyta</taxon>
        <taxon>Tracheophyta</taxon>
        <taxon>Spermatophyta</taxon>
        <taxon>Magnoliopsida</taxon>
        <taxon>eudicotyledons</taxon>
        <taxon>Gunneridae</taxon>
        <taxon>Pentapetalae</taxon>
        <taxon>asterids</taxon>
        <taxon>campanulids</taxon>
        <taxon>Asterales</taxon>
        <taxon>Asteraceae</taxon>
        <taxon>Carduoideae</taxon>
        <taxon>Cardueae</taxon>
        <taxon>Arctiinae</taxon>
        <taxon>Arctium</taxon>
    </lineage>
</organism>
<reference evidence="2" key="1">
    <citation type="journal article" date="2022" name="Mol. Ecol. Resour.">
        <title>The genomes of chicory, endive, great burdock and yacon provide insights into Asteraceae palaeo-polyploidization history and plant inulin production.</title>
        <authorList>
            <person name="Fan W."/>
            <person name="Wang S."/>
            <person name="Wang H."/>
            <person name="Wang A."/>
            <person name="Jiang F."/>
            <person name="Liu H."/>
            <person name="Zhao H."/>
            <person name="Xu D."/>
            <person name="Zhang Y."/>
        </authorList>
    </citation>
    <scope>NUCLEOTIDE SEQUENCE [LARGE SCALE GENOMIC DNA]</scope>
    <source>
        <strain evidence="2">cv. Niubang</strain>
    </source>
</reference>
<evidence type="ECO:0000313" key="1">
    <source>
        <dbReference type="EMBL" id="KAI3747845.1"/>
    </source>
</evidence>
<sequence length="108" mass="12026">MAVSTPNPHFQMRSPEKQRWHKTLAGGSTVSIQKIKCGCVKKFDGNGNHSYYYNESDNGNGRESSSNMFVNTMREAQPYFGAHRGAIFVVVVSAKLIDGPNFDAILKR</sequence>
<comment type="caution">
    <text evidence="1">The sequence shown here is derived from an EMBL/GenBank/DDBJ whole genome shotgun (WGS) entry which is preliminary data.</text>
</comment>
<name>A0ACB9DMY3_ARCLA</name>
<dbReference type="EMBL" id="CM042049">
    <property type="protein sequence ID" value="KAI3747845.1"/>
    <property type="molecule type" value="Genomic_DNA"/>
</dbReference>
<gene>
    <name evidence="1" type="ORF">L6452_10531</name>
</gene>
<dbReference type="Proteomes" id="UP001055879">
    <property type="component" value="Linkage Group LG03"/>
</dbReference>